<keyword evidence="3" id="KW-1185">Reference proteome</keyword>
<feature type="region of interest" description="Disordered" evidence="1">
    <location>
        <begin position="53"/>
        <end position="94"/>
    </location>
</feature>
<dbReference type="AlphaFoldDB" id="A0A5E4NAN9"/>
<evidence type="ECO:0000256" key="1">
    <source>
        <dbReference type="SAM" id="MobiDB-lite"/>
    </source>
</evidence>
<accession>A0A5E4NAN9</accession>
<dbReference type="EMBL" id="CABPRJ010001930">
    <property type="protein sequence ID" value="VVC41887.1"/>
    <property type="molecule type" value="Genomic_DNA"/>
</dbReference>
<dbReference type="OrthoDB" id="6612466at2759"/>
<evidence type="ECO:0000313" key="2">
    <source>
        <dbReference type="EMBL" id="VVC41887.1"/>
    </source>
</evidence>
<feature type="region of interest" description="Disordered" evidence="1">
    <location>
        <begin position="304"/>
        <end position="330"/>
    </location>
</feature>
<dbReference type="Proteomes" id="UP000325440">
    <property type="component" value="Unassembled WGS sequence"/>
</dbReference>
<feature type="compositionally biased region" description="Polar residues" evidence="1">
    <location>
        <begin position="65"/>
        <end position="87"/>
    </location>
</feature>
<organism evidence="2 3">
    <name type="scientific">Cinara cedri</name>
    <dbReference type="NCBI Taxonomy" id="506608"/>
    <lineage>
        <taxon>Eukaryota</taxon>
        <taxon>Metazoa</taxon>
        <taxon>Ecdysozoa</taxon>
        <taxon>Arthropoda</taxon>
        <taxon>Hexapoda</taxon>
        <taxon>Insecta</taxon>
        <taxon>Pterygota</taxon>
        <taxon>Neoptera</taxon>
        <taxon>Paraneoptera</taxon>
        <taxon>Hemiptera</taxon>
        <taxon>Sternorrhyncha</taxon>
        <taxon>Aphidomorpha</taxon>
        <taxon>Aphidoidea</taxon>
        <taxon>Aphididae</taxon>
        <taxon>Lachninae</taxon>
        <taxon>Cinara</taxon>
    </lineage>
</organism>
<gene>
    <name evidence="2" type="ORF">CINCED_3A006376</name>
</gene>
<name>A0A5E4NAN9_9HEMI</name>
<proteinExistence type="predicted"/>
<feature type="compositionally biased region" description="Basic and acidic residues" evidence="1">
    <location>
        <begin position="53"/>
        <end position="64"/>
    </location>
</feature>
<reference evidence="2 3" key="1">
    <citation type="submission" date="2019-08" db="EMBL/GenBank/DDBJ databases">
        <authorList>
            <person name="Alioto T."/>
            <person name="Alioto T."/>
            <person name="Gomez Garrido J."/>
        </authorList>
    </citation>
    <scope>NUCLEOTIDE SEQUENCE [LARGE SCALE GENOMIC DNA]</scope>
</reference>
<protein>
    <submittedName>
        <fullName evidence="2">Uncharacterized protein</fullName>
    </submittedName>
</protein>
<evidence type="ECO:0000313" key="3">
    <source>
        <dbReference type="Proteomes" id="UP000325440"/>
    </source>
</evidence>
<sequence>MMVKLQTALPRLLAATAGFCGLYGSFTSAVVAKPTNGSSQVALQKDAVYDRHTPDALSSRDRLETSQSRVNQVQGSYTSAGSGNQVSDYDGYPAVQNTYGPPRDYYYEERPEYFRPHQVSGHYYPQAGGAPPGEIYYHRQQQYEQHSQNYGGGGGGGGDEVHKPGELNIKPLLWPLAGVALLGVLSALVKTPTLLHLGTLGPFRRRRRDAADGRGVTAEAIESLLDKFNNRVRINHSPSCLVCDVVSSIYDQKSACFERSVCEVMSGNGSSSDNRDKQMLTAMVAKVVGNGRIPEEFKDRLERAGTTGTAGGDCGRSYPCGETTEAQKNK</sequence>